<accession>A0A8T2S0Y4</accession>
<keyword evidence="1" id="KW-0732">Signal</keyword>
<name>A0A8T2S0Y4_CERRI</name>
<dbReference type="Proteomes" id="UP000825935">
    <property type="component" value="Chromosome 23"/>
</dbReference>
<organism evidence="2 3">
    <name type="scientific">Ceratopteris richardii</name>
    <name type="common">Triangle waterfern</name>
    <dbReference type="NCBI Taxonomy" id="49495"/>
    <lineage>
        <taxon>Eukaryota</taxon>
        <taxon>Viridiplantae</taxon>
        <taxon>Streptophyta</taxon>
        <taxon>Embryophyta</taxon>
        <taxon>Tracheophyta</taxon>
        <taxon>Polypodiopsida</taxon>
        <taxon>Polypodiidae</taxon>
        <taxon>Polypodiales</taxon>
        <taxon>Pteridineae</taxon>
        <taxon>Pteridaceae</taxon>
        <taxon>Parkerioideae</taxon>
        <taxon>Ceratopteris</taxon>
    </lineage>
</organism>
<gene>
    <name evidence="2" type="ORF">KP509_23G023100</name>
</gene>
<evidence type="ECO:0000256" key="1">
    <source>
        <dbReference type="SAM" id="SignalP"/>
    </source>
</evidence>
<feature type="signal peptide" evidence="1">
    <location>
        <begin position="1"/>
        <end position="28"/>
    </location>
</feature>
<proteinExistence type="predicted"/>
<dbReference type="AlphaFoldDB" id="A0A8T2S0Y4"/>
<keyword evidence="3" id="KW-1185">Reference proteome</keyword>
<feature type="chain" id="PRO_5035867787" evidence="1">
    <location>
        <begin position="29"/>
        <end position="119"/>
    </location>
</feature>
<evidence type="ECO:0000313" key="2">
    <source>
        <dbReference type="EMBL" id="KAH7301388.1"/>
    </source>
</evidence>
<evidence type="ECO:0000313" key="3">
    <source>
        <dbReference type="Proteomes" id="UP000825935"/>
    </source>
</evidence>
<comment type="caution">
    <text evidence="2">The sequence shown here is derived from an EMBL/GenBank/DDBJ whole genome shotgun (WGS) entry which is preliminary data.</text>
</comment>
<reference evidence="2 3" key="1">
    <citation type="submission" date="2021-08" db="EMBL/GenBank/DDBJ databases">
        <title>WGS assembly of Ceratopteris richardii.</title>
        <authorList>
            <person name="Marchant D.B."/>
            <person name="Chen G."/>
            <person name="Jenkins J."/>
            <person name="Shu S."/>
            <person name="Leebens-Mack J."/>
            <person name="Grimwood J."/>
            <person name="Schmutz J."/>
            <person name="Soltis P."/>
            <person name="Soltis D."/>
            <person name="Chen Z.-H."/>
        </authorList>
    </citation>
    <scope>NUCLEOTIDE SEQUENCE [LARGE SCALE GENOMIC DNA]</scope>
    <source>
        <strain evidence="2">Whitten #5841</strain>
        <tissue evidence="2">Leaf</tissue>
    </source>
</reference>
<sequence>MLSSSCLFVCVLIRVLLLFSSLFDMVSNLDCGLREYRLATEEAEQSSLLLHMYNNFLACFERIHKNSWFEIIFYVKKGKHFLYTNFLSLHDDLDMLKAQLSSVSACLCKHDVRIQRYST</sequence>
<dbReference type="EMBL" id="CM035428">
    <property type="protein sequence ID" value="KAH7301388.1"/>
    <property type="molecule type" value="Genomic_DNA"/>
</dbReference>
<protein>
    <submittedName>
        <fullName evidence="2">Uncharacterized protein</fullName>
    </submittedName>
</protein>